<dbReference type="AlphaFoldDB" id="A0A8D8TUH3"/>
<proteinExistence type="predicted"/>
<dbReference type="EMBL" id="HBUF01457929">
    <property type="protein sequence ID" value="CAG6744020.1"/>
    <property type="molecule type" value="Transcribed_RNA"/>
</dbReference>
<reference evidence="1" key="1">
    <citation type="submission" date="2021-05" db="EMBL/GenBank/DDBJ databases">
        <authorList>
            <person name="Alioto T."/>
            <person name="Alioto T."/>
            <person name="Gomez Garrido J."/>
        </authorList>
    </citation>
    <scope>NUCLEOTIDE SEQUENCE</scope>
</reference>
<protein>
    <submittedName>
        <fullName evidence="1">Uncharacterized protein</fullName>
    </submittedName>
</protein>
<sequence>MFPQKNCDLLIISQISIALRVNFLRVTFKSLMARGMSKLARCGHFFRDGGRQNLTRFFGLDRSLAVFRFRMDTSGRVSPWSLVSGGAVDAWGSLPFRFLTSRGLLGIGDTL</sequence>
<dbReference type="EMBL" id="HBUF01457928">
    <property type="protein sequence ID" value="CAG6744019.1"/>
    <property type="molecule type" value="Transcribed_RNA"/>
</dbReference>
<dbReference type="EMBL" id="HBUF01307119">
    <property type="protein sequence ID" value="CAG6692422.1"/>
    <property type="molecule type" value="Transcribed_RNA"/>
</dbReference>
<evidence type="ECO:0000313" key="1">
    <source>
        <dbReference type="EMBL" id="CAG6692422.1"/>
    </source>
</evidence>
<dbReference type="EMBL" id="HBUF01307118">
    <property type="protein sequence ID" value="CAG6692421.1"/>
    <property type="molecule type" value="Transcribed_RNA"/>
</dbReference>
<name>A0A8D8TUH3_9HEMI</name>
<organism evidence="1">
    <name type="scientific">Cacopsylla melanoneura</name>
    <dbReference type="NCBI Taxonomy" id="428564"/>
    <lineage>
        <taxon>Eukaryota</taxon>
        <taxon>Metazoa</taxon>
        <taxon>Ecdysozoa</taxon>
        <taxon>Arthropoda</taxon>
        <taxon>Hexapoda</taxon>
        <taxon>Insecta</taxon>
        <taxon>Pterygota</taxon>
        <taxon>Neoptera</taxon>
        <taxon>Paraneoptera</taxon>
        <taxon>Hemiptera</taxon>
        <taxon>Sternorrhyncha</taxon>
        <taxon>Psylloidea</taxon>
        <taxon>Psyllidae</taxon>
        <taxon>Psyllinae</taxon>
        <taxon>Cacopsylla</taxon>
    </lineage>
</organism>
<accession>A0A8D8TUH3</accession>